<keyword evidence="3 4" id="KW-0175">Coiled coil</keyword>
<evidence type="ECO:0000256" key="5">
    <source>
        <dbReference type="SAM" id="MobiDB-lite"/>
    </source>
</evidence>
<feature type="compositionally biased region" description="Low complexity" evidence="5">
    <location>
        <begin position="740"/>
        <end position="763"/>
    </location>
</feature>
<dbReference type="KEGG" id="ccin:107271664"/>
<evidence type="ECO:0000259" key="6">
    <source>
        <dbReference type="Pfam" id="PF15914"/>
    </source>
</evidence>
<dbReference type="PANTHER" id="PTHR15109:SF3">
    <property type="entry name" value="PROTEIN FAM193B"/>
    <property type="match status" value="1"/>
</dbReference>
<evidence type="ECO:0000256" key="4">
    <source>
        <dbReference type="SAM" id="Coils"/>
    </source>
</evidence>
<feature type="compositionally biased region" description="Polar residues" evidence="5">
    <location>
        <begin position="974"/>
        <end position="998"/>
    </location>
</feature>
<dbReference type="RefSeq" id="XP_015603384.1">
    <property type="nucleotide sequence ID" value="XM_015747898.2"/>
</dbReference>
<feature type="region of interest" description="Disordered" evidence="5">
    <location>
        <begin position="640"/>
        <end position="719"/>
    </location>
</feature>
<feature type="compositionally biased region" description="Polar residues" evidence="5">
    <location>
        <begin position="1490"/>
        <end position="1505"/>
    </location>
</feature>
<feature type="compositionally biased region" description="Low complexity" evidence="5">
    <location>
        <begin position="1273"/>
        <end position="1287"/>
    </location>
</feature>
<feature type="compositionally biased region" description="Basic and acidic residues" evidence="5">
    <location>
        <begin position="88"/>
        <end position="106"/>
    </location>
</feature>
<feature type="compositionally biased region" description="Basic residues" evidence="5">
    <location>
        <begin position="676"/>
        <end position="692"/>
    </location>
</feature>
<feature type="compositionally biased region" description="Polar residues" evidence="5">
    <location>
        <begin position="653"/>
        <end position="664"/>
    </location>
</feature>
<feature type="region of interest" description="Disordered" evidence="5">
    <location>
        <begin position="1684"/>
        <end position="1709"/>
    </location>
</feature>
<name>A0AAJ7C7X7_CEPCN</name>
<dbReference type="PANTHER" id="PTHR15109">
    <property type="entry name" value="AGAP004327-PA"/>
    <property type="match status" value="1"/>
</dbReference>
<proteinExistence type="inferred from homology"/>
<feature type="compositionally biased region" description="Basic and acidic residues" evidence="5">
    <location>
        <begin position="1076"/>
        <end position="1090"/>
    </location>
</feature>
<feature type="region of interest" description="Disordered" evidence="5">
    <location>
        <begin position="804"/>
        <end position="860"/>
    </location>
</feature>
<gene>
    <name evidence="8" type="primary">LOC107271664</name>
</gene>
<keyword evidence="2" id="KW-0597">Phosphoprotein</keyword>
<feature type="compositionally biased region" description="Polar residues" evidence="5">
    <location>
        <begin position="1189"/>
        <end position="1203"/>
    </location>
</feature>
<feature type="compositionally biased region" description="Basic and acidic residues" evidence="5">
    <location>
        <begin position="1453"/>
        <end position="1464"/>
    </location>
</feature>
<keyword evidence="7" id="KW-1185">Reference proteome</keyword>
<feature type="compositionally biased region" description="Low complexity" evidence="5">
    <location>
        <begin position="1163"/>
        <end position="1188"/>
    </location>
</feature>
<feature type="compositionally biased region" description="Low complexity" evidence="5">
    <location>
        <begin position="665"/>
        <end position="675"/>
    </location>
</feature>
<feature type="region of interest" description="Disordered" evidence="5">
    <location>
        <begin position="740"/>
        <end position="767"/>
    </location>
</feature>
<evidence type="ECO:0000313" key="8">
    <source>
        <dbReference type="RefSeq" id="XP_015603384.1"/>
    </source>
</evidence>
<dbReference type="Proteomes" id="UP000694920">
    <property type="component" value="Unplaced"/>
</dbReference>
<evidence type="ECO:0000256" key="1">
    <source>
        <dbReference type="ARBA" id="ARBA00009689"/>
    </source>
</evidence>
<feature type="compositionally biased region" description="Basic residues" evidence="5">
    <location>
        <begin position="1063"/>
        <end position="1075"/>
    </location>
</feature>
<feature type="region of interest" description="Disordered" evidence="5">
    <location>
        <begin position="80"/>
        <end position="108"/>
    </location>
</feature>
<organism evidence="7 8">
    <name type="scientific">Cephus cinctus</name>
    <name type="common">Wheat stem sawfly</name>
    <dbReference type="NCBI Taxonomy" id="211228"/>
    <lineage>
        <taxon>Eukaryota</taxon>
        <taxon>Metazoa</taxon>
        <taxon>Ecdysozoa</taxon>
        <taxon>Arthropoda</taxon>
        <taxon>Hexapoda</taxon>
        <taxon>Insecta</taxon>
        <taxon>Pterygota</taxon>
        <taxon>Neoptera</taxon>
        <taxon>Endopterygota</taxon>
        <taxon>Hymenoptera</taxon>
        <taxon>Cephoidea</taxon>
        <taxon>Cephidae</taxon>
        <taxon>Cephus</taxon>
    </lineage>
</organism>
<reference evidence="8" key="1">
    <citation type="submission" date="2025-08" db="UniProtKB">
        <authorList>
            <consortium name="RefSeq"/>
        </authorList>
    </citation>
    <scope>IDENTIFICATION</scope>
</reference>
<feature type="region of interest" description="Disordered" evidence="5">
    <location>
        <begin position="947"/>
        <end position="1353"/>
    </location>
</feature>
<evidence type="ECO:0000313" key="7">
    <source>
        <dbReference type="Proteomes" id="UP000694920"/>
    </source>
</evidence>
<evidence type="ECO:0000256" key="3">
    <source>
        <dbReference type="ARBA" id="ARBA00023054"/>
    </source>
</evidence>
<comment type="similarity">
    <text evidence="1">Belongs to the FAM193 family.</text>
</comment>
<dbReference type="GeneID" id="107271664"/>
<feature type="compositionally biased region" description="Low complexity" evidence="5">
    <location>
        <begin position="1306"/>
        <end position="1328"/>
    </location>
</feature>
<feature type="compositionally biased region" description="Basic and acidic residues" evidence="5">
    <location>
        <begin position="1507"/>
        <end position="1516"/>
    </location>
</feature>
<protein>
    <submittedName>
        <fullName evidence="8">Uncharacterized protein LOC107271664 isoform X1</fullName>
    </submittedName>
</protein>
<feature type="compositionally biased region" description="Polar residues" evidence="5">
    <location>
        <begin position="1337"/>
        <end position="1353"/>
    </location>
</feature>
<accession>A0AAJ7C7X7</accession>
<feature type="compositionally biased region" description="Low complexity" evidence="5">
    <location>
        <begin position="457"/>
        <end position="472"/>
    </location>
</feature>
<feature type="compositionally biased region" description="Low complexity" evidence="5">
    <location>
        <begin position="1029"/>
        <end position="1057"/>
    </location>
</feature>
<feature type="compositionally biased region" description="Basic and acidic residues" evidence="5">
    <location>
        <begin position="1204"/>
        <end position="1217"/>
    </location>
</feature>
<feature type="domain" description="FAM193 C-terminal" evidence="6">
    <location>
        <begin position="1715"/>
        <end position="1771"/>
    </location>
</feature>
<dbReference type="InterPro" id="IPR029717">
    <property type="entry name" value="FAM193"/>
</dbReference>
<evidence type="ECO:0000256" key="2">
    <source>
        <dbReference type="ARBA" id="ARBA00022553"/>
    </source>
</evidence>
<feature type="compositionally biased region" description="Low complexity" evidence="5">
    <location>
        <begin position="1246"/>
        <end position="1263"/>
    </location>
</feature>
<feature type="compositionally biased region" description="Polar residues" evidence="5">
    <location>
        <begin position="953"/>
        <end position="963"/>
    </location>
</feature>
<feature type="region of interest" description="Disordered" evidence="5">
    <location>
        <begin position="573"/>
        <end position="593"/>
    </location>
</feature>
<feature type="region of interest" description="Disordered" evidence="5">
    <location>
        <begin position="1453"/>
        <end position="1526"/>
    </location>
</feature>
<feature type="region of interest" description="Disordered" evidence="5">
    <location>
        <begin position="452"/>
        <end position="475"/>
    </location>
</feature>
<feature type="compositionally biased region" description="Polar residues" evidence="5">
    <location>
        <begin position="836"/>
        <end position="854"/>
    </location>
</feature>
<sequence>MCCRCLRRSSETRKTYRLPCYALEDRVDILQSGIEFLRVKKMSGYDGNEDSQCERTTEREATAMGDVLAKEHTEDILCGGLDAPVDPPLRDQRQEADGAADTDHDAPSPSANDFLVSALCLTIDQIVQSEALRIEDDHQNDELSSGRVNSTSLTNGCLDLALNPGSPPRHTKANCSCDTCKVKREKFKLELEEALRLQSLWLQLRQYILNVFNTAVETARTPASPRLQSDNPCTALMHSAVIQLCKMDSQQLFMRLVGQVQEFLLDVKVHLLGLLHDHHIDNLAEVFLIGLSDGYDALISATSKISPLVEPLEKEYLCKFNLTWKCLNKKLYQNYVYTDSRVQDNLQPFIGQLRKSLPHRGAEYQKLVYKYLAFDDEMTRIGDSWPETELLIEKYNGEQAERMTSVRKFREGWEMFTARRKLMQQRMWTKPTENENELREFDGQLLSLVTRGITGTPNSDSRPSSPNSELSLDTPSISISNDAMQLAHIVESLTDTEFQRRTNGAKFPLTGVFLESFKFGYEYKRKAILAERAIKSTSPINNERVDGEGSENGCTESEDERCECHARSLEVEQQQSEDVRNGVPEDTDLRKNEPQPCPCVYQHAKELAEQKKDIVDNPPCPCLRKTKKKTVATTIPSIPVKTSPEAKKPIVKTGSTQSAQTQTRHSTTQTPNTNHNHNHTMHQGRCSTHAHSHGPLPDLMKNTGTAHRGHTQNNHTPHACHKQANIEHIKRVSCNDLSTADGDCSDSGSSQEDSCSTSSSTPRDSSRHCDCCYCEVFGHGVPSVAPVSRNYNEMRERLRQLLTKKKAKKCKAASSPPKSPVESIPVNPTVHPKPASSHSAARSNTPVSTTSTVHQEQRDQRDLETLLEFIEGNQNGKRDNKKAEKKARQKQRKLEEKLKGDRQEAERQKLIELQKKTPEVTITVVDPQKPVPQRLLPQRTLPEVSILPASSPVVLTTLKQPTNNKKKDKPEVATGNSGTNSAKAKTMTINTNQKNKSAAATDRVDGIVHSSQTNKLSSKVDKADVGKGNNSKNTVTNNNVTSAKNSNSSVSLSSNTVDSDKKLTKKERKKLKRELKKNEEAKVKEQEKPSQAENQPQIVTIKRVMESNSAEPTVTITLKGQTPAEDKVLFTLVNGQTKEPNPMKPEQQQGQNSNSGKKKKTKGGANQQQQLTKSQQQQTQSNVLKQQQTNTIDAKSAKQQSINDKLKNAKQAEDNKKSQQQSTNDTRSTKSKKDKKNAENREPISQQNTQNKGKHQQQTGNNKKQNKVSTPPQTLTTQKHQQSSTTSDANVKKTKGQQQQEKNSQSNTGKTVKNNNNNNNSNNNANKSTKNDHQKNQIKSNQCIPKQKSSTEIQNTATERFDSPLSSQFKDIGTNSKINIENLKLPPGITITKVDAPAKPLPIRSAPMPKPVSPPKQTTIIAAPMSGVQSSYAGPQSGGNVIVVDTGKLKQDLIPKTSDKESPKEYQQPQSVNGKKKKKKGKNASGASSMNVSITPTNNQPSGGSVSKDHTDEPARILHNPGTNMVTIRNPAFGPPKAEPTQQAAIIKVSENGMVTIRSPALQQAINAGLTPPPKPDFIVKGDLSSSNVSNGRTNLMPTNSARQTNSIIPSSLAELRSRLTPDCTGLTGLANIQISKVTNGQPIPENGINLKGTSVTLTKVRSEAVMDDVQQAKTAVREAISATMAASGSGKGKKKKKKGNGTRQSGDDWNLVESVFTPKDIDLEDGEMDDAERELEAFKRFCLQSVPPARKEKVNLNIKDIVLKKKSSAAVIAAN</sequence>
<feature type="coiled-coil region" evidence="4">
    <location>
        <begin position="873"/>
        <end position="908"/>
    </location>
</feature>
<feature type="compositionally biased region" description="Basic residues" evidence="5">
    <location>
        <begin position="1692"/>
        <end position="1701"/>
    </location>
</feature>
<feature type="compositionally biased region" description="Polar residues" evidence="5">
    <location>
        <begin position="1106"/>
        <end position="1120"/>
    </location>
</feature>
<dbReference type="InterPro" id="IPR031802">
    <property type="entry name" value="FAM193_C"/>
</dbReference>
<dbReference type="Pfam" id="PF15914">
    <property type="entry name" value="FAM193_C"/>
    <property type="match status" value="1"/>
</dbReference>
<feature type="compositionally biased region" description="Polar residues" evidence="5">
    <location>
        <begin position="1296"/>
        <end position="1305"/>
    </location>
</feature>